<dbReference type="SMART" id="SM00257">
    <property type="entry name" value="LysM"/>
    <property type="match status" value="1"/>
</dbReference>
<reference evidence="4 5" key="1">
    <citation type="journal article" date="2023" name="BMC Biotechnol.">
        <title>Vitis rotundifolia cv Carlos genome sequencing.</title>
        <authorList>
            <person name="Huff M."/>
            <person name="Hulse-Kemp A."/>
            <person name="Scheffler B."/>
            <person name="Youngblood R."/>
            <person name="Simpson S."/>
            <person name="Babiker E."/>
            <person name="Staton M."/>
        </authorList>
    </citation>
    <scope>NUCLEOTIDE SEQUENCE [LARGE SCALE GENOMIC DNA]</scope>
    <source>
        <tissue evidence="4">Leaf</tissue>
    </source>
</reference>
<keyword evidence="2" id="KW-0843">Virulence</keyword>
<dbReference type="SUPFAM" id="SSF54106">
    <property type="entry name" value="LysM domain"/>
    <property type="match status" value="1"/>
</dbReference>
<dbReference type="InterPro" id="IPR052210">
    <property type="entry name" value="LysM1-like"/>
</dbReference>
<gene>
    <name evidence="4" type="ORF">PVL29_012763</name>
</gene>
<dbReference type="InterPro" id="IPR036779">
    <property type="entry name" value="LysM_dom_sf"/>
</dbReference>
<dbReference type="PANTHER" id="PTHR34997">
    <property type="entry name" value="AM15"/>
    <property type="match status" value="1"/>
</dbReference>
<keyword evidence="5" id="KW-1185">Reference proteome</keyword>
<dbReference type="PROSITE" id="PS51782">
    <property type="entry name" value="LYSM"/>
    <property type="match status" value="1"/>
</dbReference>
<protein>
    <recommendedName>
        <fullName evidence="3">LysM domain-containing protein</fullName>
    </recommendedName>
</protein>
<dbReference type="AlphaFoldDB" id="A0AA38ZJU8"/>
<evidence type="ECO:0000313" key="4">
    <source>
        <dbReference type="EMBL" id="KAJ9690272.1"/>
    </source>
</evidence>
<proteinExistence type="predicted"/>
<organism evidence="4 5">
    <name type="scientific">Vitis rotundifolia</name>
    <name type="common">Muscadine grape</name>
    <dbReference type="NCBI Taxonomy" id="103349"/>
    <lineage>
        <taxon>Eukaryota</taxon>
        <taxon>Viridiplantae</taxon>
        <taxon>Streptophyta</taxon>
        <taxon>Embryophyta</taxon>
        <taxon>Tracheophyta</taxon>
        <taxon>Spermatophyta</taxon>
        <taxon>Magnoliopsida</taxon>
        <taxon>eudicotyledons</taxon>
        <taxon>Gunneridae</taxon>
        <taxon>Pentapetalae</taxon>
        <taxon>rosids</taxon>
        <taxon>Vitales</taxon>
        <taxon>Vitaceae</taxon>
        <taxon>Viteae</taxon>
        <taxon>Vitis</taxon>
    </lineage>
</organism>
<name>A0AA38ZJU8_VITRO</name>
<dbReference type="Pfam" id="PF01476">
    <property type="entry name" value="LysM"/>
    <property type="match status" value="1"/>
</dbReference>
<evidence type="ECO:0000259" key="3">
    <source>
        <dbReference type="PROSITE" id="PS51782"/>
    </source>
</evidence>
<sequence>MSEGNPLDSISCSSLFLGTNFHLGFNYENVNRQAIPQCDTVIGVESGDTCFHIIQNFNMTTEFFESIKPNLNCDELFIGQWLCVAGAPN</sequence>
<accession>A0AA38ZJU8</accession>
<keyword evidence="1" id="KW-0147">Chitin-binding</keyword>
<dbReference type="InterPro" id="IPR018392">
    <property type="entry name" value="LysM"/>
</dbReference>
<dbReference type="Proteomes" id="UP001168098">
    <property type="component" value="Unassembled WGS sequence"/>
</dbReference>
<dbReference type="EMBL" id="JARBHA010000010">
    <property type="protein sequence ID" value="KAJ9690272.1"/>
    <property type="molecule type" value="Genomic_DNA"/>
</dbReference>
<evidence type="ECO:0000256" key="1">
    <source>
        <dbReference type="ARBA" id="ARBA00022669"/>
    </source>
</evidence>
<evidence type="ECO:0000256" key="2">
    <source>
        <dbReference type="ARBA" id="ARBA00023026"/>
    </source>
</evidence>
<comment type="caution">
    <text evidence="4">The sequence shown here is derived from an EMBL/GenBank/DDBJ whole genome shotgun (WGS) entry which is preliminary data.</text>
</comment>
<dbReference type="GO" id="GO:0008061">
    <property type="term" value="F:chitin binding"/>
    <property type="evidence" value="ECO:0007669"/>
    <property type="project" value="UniProtKB-KW"/>
</dbReference>
<feature type="domain" description="LysM" evidence="3">
    <location>
        <begin position="40"/>
        <end position="84"/>
    </location>
</feature>
<dbReference type="CDD" id="cd00118">
    <property type="entry name" value="LysM"/>
    <property type="match status" value="1"/>
</dbReference>
<dbReference type="Gene3D" id="3.10.350.10">
    <property type="entry name" value="LysM domain"/>
    <property type="match status" value="1"/>
</dbReference>
<dbReference type="PANTHER" id="PTHR34997:SF1">
    <property type="entry name" value="PEPTIDOGLYCAN-BINDING LYSIN DOMAIN"/>
    <property type="match status" value="1"/>
</dbReference>
<evidence type="ECO:0000313" key="5">
    <source>
        <dbReference type="Proteomes" id="UP001168098"/>
    </source>
</evidence>